<keyword evidence="9" id="KW-1185">Reference proteome</keyword>
<feature type="domain" description="FAD-binding FR-type" evidence="7">
    <location>
        <begin position="65"/>
        <end position="332"/>
    </location>
</feature>
<evidence type="ECO:0000256" key="4">
    <source>
        <dbReference type="ARBA" id="ARBA00023002"/>
    </source>
</evidence>
<dbReference type="Pfam" id="PF00175">
    <property type="entry name" value="NAD_binding_1"/>
    <property type="match status" value="1"/>
</dbReference>
<dbReference type="PANTHER" id="PTHR19384">
    <property type="entry name" value="NITRIC OXIDE SYNTHASE-RELATED"/>
    <property type="match status" value="1"/>
</dbReference>
<keyword evidence="3" id="KW-0274">FAD</keyword>
<dbReference type="GO" id="GO:0010181">
    <property type="term" value="F:FMN binding"/>
    <property type="evidence" value="ECO:0007669"/>
    <property type="project" value="TreeGrafter"/>
</dbReference>
<dbReference type="GO" id="GO:0009086">
    <property type="term" value="P:methionine biosynthetic process"/>
    <property type="evidence" value="ECO:0007669"/>
    <property type="project" value="TreeGrafter"/>
</dbReference>
<sequence length="459" mass="52086">MSYSVEQSETLLTETLSPVIKDFDIEKCRIPKLPPPTLTINFEESLQENQVTFIPNDCSLVFKASPVVETILISARKLTVSEDVKKTLELTLKFKEEKVEFQPGDSFGIICPNPFDEVKTLLKRLNILHLADVPANLQLKNDSPGKRKLLSHIPSSLSLKNIFLHCVELRSVPKKILLRVLAEYAEKEEKKCLLFLSSQEGSELYTDYIRKPSLSLWDILFHFKSCLPPVERILEYLPALRPRFYSVASSPLIDDSQFTVLFNVLKIYKGDGRMTEREGVCTGWLNVLSSEIQKASEPSLDTIVNGISSLNLSSKAISIFVYKRQSSHFYFPENLDCPVIMVGPGTGLAPFIGFLKHRENLMKTENLDSNIGETWLFYGCRYKNKDFLYKEELERFQSCGVLTHLKVSFSREICSFCNKMTKYVHENIRQHAEGIAAAVKAGSKIFVCGDAKNMAQDVQ</sequence>
<dbReference type="InterPro" id="IPR017927">
    <property type="entry name" value="FAD-bd_FR_type"/>
</dbReference>
<dbReference type="Pfam" id="PF00667">
    <property type="entry name" value="FAD_binding_1"/>
    <property type="match status" value="1"/>
</dbReference>
<dbReference type="Proteomes" id="UP000054359">
    <property type="component" value="Unassembled WGS sequence"/>
</dbReference>
<dbReference type="InterPro" id="IPR017938">
    <property type="entry name" value="Riboflavin_synthase-like_b-brl"/>
</dbReference>
<dbReference type="OMA" id="WLYVGAK"/>
<dbReference type="InterPro" id="IPR023173">
    <property type="entry name" value="NADPH_Cyt_P450_Rdtase_alpha"/>
</dbReference>
<dbReference type="InterPro" id="IPR003097">
    <property type="entry name" value="CysJ-like_FAD-binding"/>
</dbReference>
<evidence type="ECO:0000256" key="5">
    <source>
        <dbReference type="ARBA" id="ARBA00039088"/>
    </source>
</evidence>
<dbReference type="EMBL" id="KK118374">
    <property type="protein sequence ID" value="KFM72827.1"/>
    <property type="molecule type" value="Genomic_DNA"/>
</dbReference>
<dbReference type="PROSITE" id="PS51384">
    <property type="entry name" value="FAD_FR"/>
    <property type="match status" value="1"/>
</dbReference>
<dbReference type="PRINTS" id="PR00371">
    <property type="entry name" value="FPNCR"/>
</dbReference>
<evidence type="ECO:0000256" key="2">
    <source>
        <dbReference type="ARBA" id="ARBA00022630"/>
    </source>
</evidence>
<evidence type="ECO:0000259" key="7">
    <source>
        <dbReference type="PROSITE" id="PS51384"/>
    </source>
</evidence>
<dbReference type="Gene3D" id="3.40.50.80">
    <property type="entry name" value="Nucleotide-binding domain of ferredoxin-NADP reductase (FNR) module"/>
    <property type="match status" value="1"/>
</dbReference>
<name>A0A087U638_STEMI</name>
<dbReference type="GO" id="GO:0005829">
    <property type="term" value="C:cytosol"/>
    <property type="evidence" value="ECO:0007669"/>
    <property type="project" value="TreeGrafter"/>
</dbReference>
<dbReference type="Gene3D" id="1.20.990.10">
    <property type="entry name" value="NADPH-cytochrome p450 Reductase, Chain A, domain 3"/>
    <property type="match status" value="1"/>
</dbReference>
<organism evidence="8 9">
    <name type="scientific">Stegodyphus mimosarum</name>
    <name type="common">African social velvet spider</name>
    <dbReference type="NCBI Taxonomy" id="407821"/>
    <lineage>
        <taxon>Eukaryota</taxon>
        <taxon>Metazoa</taxon>
        <taxon>Ecdysozoa</taxon>
        <taxon>Arthropoda</taxon>
        <taxon>Chelicerata</taxon>
        <taxon>Arachnida</taxon>
        <taxon>Araneae</taxon>
        <taxon>Araneomorphae</taxon>
        <taxon>Entelegynae</taxon>
        <taxon>Eresoidea</taxon>
        <taxon>Eresidae</taxon>
        <taxon>Stegodyphus</taxon>
    </lineage>
</organism>
<keyword evidence="2" id="KW-0285">Flavoprotein</keyword>
<evidence type="ECO:0000256" key="6">
    <source>
        <dbReference type="ARBA" id="ARBA00040659"/>
    </source>
</evidence>
<dbReference type="FunFam" id="1.20.990.10:FF:000007">
    <property type="entry name" value="Methionine synthase reductase"/>
    <property type="match status" value="1"/>
</dbReference>
<dbReference type="GO" id="GO:0050660">
    <property type="term" value="F:flavin adenine dinucleotide binding"/>
    <property type="evidence" value="ECO:0007669"/>
    <property type="project" value="TreeGrafter"/>
</dbReference>
<proteinExistence type="predicted"/>
<dbReference type="GO" id="GO:0050667">
    <property type="term" value="P:homocysteine metabolic process"/>
    <property type="evidence" value="ECO:0007669"/>
    <property type="project" value="TreeGrafter"/>
</dbReference>
<evidence type="ECO:0000256" key="3">
    <source>
        <dbReference type="ARBA" id="ARBA00022827"/>
    </source>
</evidence>
<gene>
    <name evidence="8" type="ORF">X975_19780</name>
</gene>
<protein>
    <recommendedName>
        <fullName evidence="6">Methionine synthase reductase</fullName>
        <ecNumber evidence="5">1.16.1.8</ecNumber>
    </recommendedName>
</protein>
<evidence type="ECO:0000313" key="8">
    <source>
        <dbReference type="EMBL" id="KFM72827.1"/>
    </source>
</evidence>
<dbReference type="GO" id="GO:0030586">
    <property type="term" value="F:[methionine synthase] reductase (NADPH) activity"/>
    <property type="evidence" value="ECO:0007669"/>
    <property type="project" value="UniProtKB-EC"/>
</dbReference>
<dbReference type="SUPFAM" id="SSF63380">
    <property type="entry name" value="Riboflavin synthase domain-like"/>
    <property type="match status" value="1"/>
</dbReference>
<dbReference type="InterPro" id="IPR039261">
    <property type="entry name" value="FNR_nucleotide-bd"/>
</dbReference>
<dbReference type="Gene3D" id="2.40.30.10">
    <property type="entry name" value="Translation factors"/>
    <property type="match status" value="1"/>
</dbReference>
<dbReference type="SUPFAM" id="SSF52343">
    <property type="entry name" value="Ferredoxin reductase-like, C-terminal NADP-linked domain"/>
    <property type="match status" value="1"/>
</dbReference>
<dbReference type="EC" id="1.16.1.8" evidence="5"/>
<evidence type="ECO:0000313" key="9">
    <source>
        <dbReference type="Proteomes" id="UP000054359"/>
    </source>
</evidence>
<keyword evidence="4" id="KW-0560">Oxidoreductase</keyword>
<dbReference type="AlphaFoldDB" id="A0A087U638"/>
<reference evidence="8 9" key="1">
    <citation type="submission" date="2013-11" db="EMBL/GenBank/DDBJ databases">
        <title>Genome sequencing of Stegodyphus mimosarum.</title>
        <authorList>
            <person name="Bechsgaard J."/>
        </authorList>
    </citation>
    <scope>NUCLEOTIDE SEQUENCE [LARGE SCALE GENOMIC DNA]</scope>
</reference>
<dbReference type="PANTHER" id="PTHR19384:SF84">
    <property type="entry name" value="METHIONINE SYNTHASE REDUCTASE"/>
    <property type="match status" value="1"/>
</dbReference>
<evidence type="ECO:0000256" key="1">
    <source>
        <dbReference type="ARBA" id="ARBA00001974"/>
    </source>
</evidence>
<accession>A0A087U638</accession>
<feature type="non-terminal residue" evidence="8">
    <location>
        <position position="459"/>
    </location>
</feature>
<dbReference type="STRING" id="407821.A0A087U638"/>
<comment type="cofactor">
    <cofactor evidence="1">
        <name>FAD</name>
        <dbReference type="ChEBI" id="CHEBI:57692"/>
    </cofactor>
</comment>
<dbReference type="InterPro" id="IPR001709">
    <property type="entry name" value="Flavoprot_Pyr_Nucl_cyt_Rdtase"/>
</dbReference>
<dbReference type="InterPro" id="IPR001433">
    <property type="entry name" value="OxRdtase_FAD/NAD-bd"/>
</dbReference>
<dbReference type="OrthoDB" id="1856718at2759"/>